<comment type="caution">
    <text evidence="1">The sequence shown here is derived from an EMBL/GenBank/DDBJ whole genome shotgun (WGS) entry which is preliminary data.</text>
</comment>
<evidence type="ECO:0000313" key="1">
    <source>
        <dbReference type="EMBL" id="GGE45196.1"/>
    </source>
</evidence>
<sequence>MAILCLIAFHTAAQTENTGWLFISHSQKINQKFDVLADVQFRSSDQLSDFSALLLRTALNYNFNKHHAVAVGYAFLGKWEKDDSDLKVLNPENRIYQQYLFNTNTGLTEWSLRFRLEQRLITQESQTNFSQRARFFVAAQIPLLANEEFSKGLYTGVQNELFLNVINKNNVNGHTLDQNRSSVSLGYRWSKKIDTEFGYMFWAQKEDKDYSKTNIWQLMITTSF</sequence>
<dbReference type="Proteomes" id="UP000622648">
    <property type="component" value="Unassembled WGS sequence"/>
</dbReference>
<dbReference type="EMBL" id="BMJO01000002">
    <property type="protein sequence ID" value="GGE45196.1"/>
    <property type="molecule type" value="Genomic_DNA"/>
</dbReference>
<gene>
    <name evidence="1" type="ORF">GCM10011413_09190</name>
</gene>
<protein>
    <recommendedName>
        <fullName evidence="3">DUF2490 domain-containing protein</fullName>
    </recommendedName>
</protein>
<name>A0ABQ1SN83_9SPHI</name>
<reference evidence="2" key="1">
    <citation type="journal article" date="2019" name="Int. J. Syst. Evol. Microbiol.">
        <title>The Global Catalogue of Microorganisms (GCM) 10K type strain sequencing project: providing services to taxonomists for standard genome sequencing and annotation.</title>
        <authorList>
            <consortium name="The Broad Institute Genomics Platform"/>
            <consortium name="The Broad Institute Genome Sequencing Center for Infectious Disease"/>
            <person name="Wu L."/>
            <person name="Ma J."/>
        </authorList>
    </citation>
    <scope>NUCLEOTIDE SEQUENCE [LARGE SCALE GENOMIC DNA]</scope>
    <source>
        <strain evidence="2">CGMCC 1.15644</strain>
    </source>
</reference>
<organism evidence="1 2">
    <name type="scientific">Pedobacter psychrotolerans</name>
    <dbReference type="NCBI Taxonomy" id="1843235"/>
    <lineage>
        <taxon>Bacteria</taxon>
        <taxon>Pseudomonadati</taxon>
        <taxon>Bacteroidota</taxon>
        <taxon>Sphingobacteriia</taxon>
        <taxon>Sphingobacteriales</taxon>
        <taxon>Sphingobacteriaceae</taxon>
        <taxon>Pedobacter</taxon>
    </lineage>
</organism>
<keyword evidence="2" id="KW-1185">Reference proteome</keyword>
<evidence type="ECO:0008006" key="3">
    <source>
        <dbReference type="Google" id="ProtNLM"/>
    </source>
</evidence>
<proteinExistence type="predicted"/>
<dbReference type="InterPro" id="IPR019619">
    <property type="entry name" value="DUF2490"/>
</dbReference>
<accession>A0ABQ1SN83</accession>
<evidence type="ECO:0000313" key="2">
    <source>
        <dbReference type="Proteomes" id="UP000622648"/>
    </source>
</evidence>
<dbReference type="Pfam" id="PF10677">
    <property type="entry name" value="DUF2490"/>
    <property type="match status" value="1"/>
</dbReference>